<organism evidence="2 3">
    <name type="scientific">Vibrio metschnikovii</name>
    <dbReference type="NCBI Taxonomy" id="28172"/>
    <lineage>
        <taxon>Bacteria</taxon>
        <taxon>Pseudomonadati</taxon>
        <taxon>Pseudomonadota</taxon>
        <taxon>Gammaproteobacteria</taxon>
        <taxon>Vibrionales</taxon>
        <taxon>Vibrionaceae</taxon>
        <taxon>Vibrio</taxon>
    </lineage>
</organism>
<dbReference type="GeneID" id="79887200"/>
<evidence type="ECO:0000259" key="1">
    <source>
        <dbReference type="Pfam" id="PF09361"/>
    </source>
</evidence>
<dbReference type="InterPro" id="IPR014176">
    <property type="entry name" value="Phasin_subfam-3"/>
</dbReference>
<dbReference type="Proteomes" id="UP000615796">
    <property type="component" value="Unassembled WGS sequence"/>
</dbReference>
<keyword evidence="3" id="KW-1185">Reference proteome</keyword>
<evidence type="ECO:0000313" key="3">
    <source>
        <dbReference type="Proteomes" id="UP000615796"/>
    </source>
</evidence>
<dbReference type="InterPro" id="IPR018968">
    <property type="entry name" value="Phasin"/>
</dbReference>
<dbReference type="Pfam" id="PF09361">
    <property type="entry name" value="Phasin_2"/>
    <property type="match status" value="1"/>
</dbReference>
<feature type="domain" description="Phasin" evidence="1">
    <location>
        <begin position="8"/>
        <end position="108"/>
    </location>
</feature>
<name>A0A9X0R599_VIBME</name>
<gene>
    <name evidence="2" type="ORF">H8Q88_01765</name>
</gene>
<comment type="caution">
    <text evidence="2">The sequence shown here is derived from an EMBL/GenBank/DDBJ whole genome shotgun (WGS) entry which is preliminary data.</text>
</comment>
<protein>
    <submittedName>
        <fullName evidence="2">Phasin family protein</fullName>
    </submittedName>
</protein>
<sequence>MYTDFFKTFTDQAEKNMQPFFKFNQLMTKNVELLTELQLNAMRTYSEMGMAQMKAASEIKDVNTLAAFSSQQLGVLSKLSQQMLDDSNKLQAAAKEFKQDIETLTSENIKTATPQ</sequence>
<evidence type="ECO:0000313" key="2">
    <source>
        <dbReference type="EMBL" id="MBC5849687.1"/>
    </source>
</evidence>
<dbReference type="AlphaFoldDB" id="A0A9X0R599"/>
<reference evidence="2" key="1">
    <citation type="submission" date="2020-08" db="EMBL/GenBank/DDBJ databases">
        <title>Genome Sequencing and Pan-Genome Analysis of Migratory bird Vibrio Strains, Inner Mongolia.</title>
        <authorList>
            <person name="Zheng L."/>
        </authorList>
    </citation>
    <scope>NUCLEOTIDE SEQUENCE</scope>
    <source>
        <strain evidence="2">M13F</strain>
    </source>
</reference>
<accession>A0A9X0R599</accession>
<dbReference type="EMBL" id="JACRUP010000001">
    <property type="protein sequence ID" value="MBC5849687.1"/>
    <property type="molecule type" value="Genomic_DNA"/>
</dbReference>
<dbReference type="RefSeq" id="WP_004395799.1">
    <property type="nucleotide sequence ID" value="NZ_CAWQCL010000034.1"/>
</dbReference>
<dbReference type="OrthoDB" id="8611311at2"/>
<dbReference type="NCBIfam" id="TIGR02809">
    <property type="entry name" value="phasin_3"/>
    <property type="match status" value="1"/>
</dbReference>
<proteinExistence type="predicted"/>